<dbReference type="Proteomes" id="UP001334248">
    <property type="component" value="Unassembled WGS sequence"/>
</dbReference>
<keyword evidence="5" id="KW-1185">Reference proteome</keyword>
<feature type="region of interest" description="Disordered" evidence="2">
    <location>
        <begin position="1"/>
        <end position="40"/>
    </location>
</feature>
<reference evidence="4 5" key="1">
    <citation type="journal article" date="2023" name="Res Sq">
        <title>Genomic and morphological characterization of Knufia obscura isolated from the Mars 2020 spacecraft assembly facility.</title>
        <authorList>
            <person name="Chander A.M."/>
            <person name="Teixeira M.M."/>
            <person name="Singh N.K."/>
            <person name="Williams M.P."/>
            <person name="Parker C.W."/>
            <person name="Leo P."/>
            <person name="Stajich J.E."/>
            <person name="Torok T."/>
            <person name="Tighe S."/>
            <person name="Mason C.E."/>
            <person name="Venkateswaran K."/>
        </authorList>
    </citation>
    <scope>NUCLEOTIDE SEQUENCE [LARGE SCALE GENOMIC DNA]</scope>
    <source>
        <strain evidence="4 5">CCFEE 5817</strain>
    </source>
</reference>
<keyword evidence="1" id="KW-0067">ATP-binding</keyword>
<dbReference type="InterPro" id="IPR011761">
    <property type="entry name" value="ATP-grasp"/>
</dbReference>
<evidence type="ECO:0000313" key="4">
    <source>
        <dbReference type="EMBL" id="KAK5936743.1"/>
    </source>
</evidence>
<dbReference type="EMBL" id="JAVHJV010000023">
    <property type="protein sequence ID" value="KAK5936743.1"/>
    <property type="molecule type" value="Genomic_DNA"/>
</dbReference>
<sequence length="684" mass="77384">MSTSSSGSLKRSLGSSRTNTTRSSKTSPYSGQYQQALDDAGVHMNNRVSKPANWQDIQERMGQPRPSLSPSRFGDAEFEEFTEACERAMNEPKAMAQVIPIIAGAMDKQHQSMADVQFDRTAPFDKGLAFAKPDLYYGAAPETINRRARHDLGHQIIPSSNTHYPAVPNFFLEGKSDKCLLCGSIHCANVFKGPWRHRNGNHDYTAPPRLRILLTNGRFPVAIDLARQLWTAGHVVFVVNPMQYHVCKFSAAVHQSRKVPAPHDDAAGYVAGVKEMAVKWHIDLIIPVHEEIFFLAECDEREILDRLFAPPFDLLVRLHNKNELFKLMERMGLDVPAFHLCRNGDDVRNLPLDKYEHGLALKPCFGRSSVGVHHLKQGEKLPSDDELDIGEHNHYVAQEWLKGKSYCSYSVVRKSEVIATSLYPVFDTIDGSSSVYFKQQYHEGIYKYIENLVSHLRDTGYIFGGQLAFDFVEIGERLVIIDCNPRSTSGLHLWTDTPDLARAFTDSLPKNTGLPIIPPETRLGNSSHVQIGAGMMMWEHKEASLGVWAKHIERLMKTNDIVWKTRDPMPTIAQPFLLTTYYKMCHNAGLQLPELFQQHVLWEPQYDAKDPEGGQLGKIRKLIDDANKRDEERSHGKKDGKPSTDDVAEELERTKERVRELEEENRHLAAVAGEARYSQHEIVV</sequence>
<accession>A0ABR0R959</accession>
<evidence type="ECO:0000256" key="2">
    <source>
        <dbReference type="SAM" id="MobiDB-lite"/>
    </source>
</evidence>
<comment type="caution">
    <text evidence="4">The sequence shown here is derived from an EMBL/GenBank/DDBJ whole genome shotgun (WGS) entry which is preliminary data.</text>
</comment>
<dbReference type="GeneID" id="90004455"/>
<dbReference type="RefSeq" id="XP_064724833.1">
    <property type="nucleotide sequence ID" value="XM_064879394.1"/>
</dbReference>
<feature type="compositionally biased region" description="Low complexity" evidence="2">
    <location>
        <begin position="1"/>
        <end position="27"/>
    </location>
</feature>
<dbReference type="PROSITE" id="PS50975">
    <property type="entry name" value="ATP_GRASP"/>
    <property type="match status" value="1"/>
</dbReference>
<protein>
    <recommendedName>
        <fullName evidence="3">ATP-grasp domain-containing protein</fullName>
    </recommendedName>
</protein>
<feature type="domain" description="ATP-grasp" evidence="3">
    <location>
        <begin position="325"/>
        <end position="509"/>
    </location>
</feature>
<dbReference type="Gene3D" id="3.30.470.20">
    <property type="entry name" value="ATP-grasp fold, B domain"/>
    <property type="match status" value="1"/>
</dbReference>
<keyword evidence="1" id="KW-0547">Nucleotide-binding</keyword>
<evidence type="ECO:0000256" key="1">
    <source>
        <dbReference type="PROSITE-ProRule" id="PRU00409"/>
    </source>
</evidence>
<name>A0ABR0R959_9EURO</name>
<proteinExistence type="predicted"/>
<evidence type="ECO:0000259" key="3">
    <source>
        <dbReference type="PROSITE" id="PS50975"/>
    </source>
</evidence>
<organism evidence="4 5">
    <name type="scientific">Knufia obscura</name>
    <dbReference type="NCBI Taxonomy" id="1635080"/>
    <lineage>
        <taxon>Eukaryota</taxon>
        <taxon>Fungi</taxon>
        <taxon>Dikarya</taxon>
        <taxon>Ascomycota</taxon>
        <taxon>Pezizomycotina</taxon>
        <taxon>Eurotiomycetes</taxon>
        <taxon>Chaetothyriomycetidae</taxon>
        <taxon>Chaetothyriales</taxon>
        <taxon>Trichomeriaceae</taxon>
        <taxon>Knufia</taxon>
    </lineage>
</organism>
<feature type="region of interest" description="Disordered" evidence="2">
    <location>
        <begin position="625"/>
        <end position="654"/>
    </location>
</feature>
<dbReference type="SUPFAM" id="SSF56059">
    <property type="entry name" value="Glutathione synthetase ATP-binding domain-like"/>
    <property type="match status" value="1"/>
</dbReference>
<evidence type="ECO:0000313" key="5">
    <source>
        <dbReference type="Proteomes" id="UP001334248"/>
    </source>
</evidence>
<gene>
    <name evidence="4" type="ORF">PMZ80_011006</name>
</gene>